<protein>
    <submittedName>
        <fullName evidence="2">T-cell lymphoma invasion and metastasis 2</fullName>
    </submittedName>
</protein>
<feature type="non-terminal residue" evidence="2">
    <location>
        <position position="1"/>
    </location>
</feature>
<organism evidence="2">
    <name type="scientific">Nothobranchius korthausae</name>
    <dbReference type="NCBI Taxonomy" id="1143690"/>
    <lineage>
        <taxon>Eukaryota</taxon>
        <taxon>Metazoa</taxon>
        <taxon>Chordata</taxon>
        <taxon>Craniata</taxon>
        <taxon>Vertebrata</taxon>
        <taxon>Euteleostomi</taxon>
        <taxon>Actinopterygii</taxon>
        <taxon>Neopterygii</taxon>
        <taxon>Teleostei</taxon>
        <taxon>Neoteleostei</taxon>
        <taxon>Acanthomorphata</taxon>
        <taxon>Ovalentaria</taxon>
        <taxon>Atherinomorphae</taxon>
        <taxon>Cyprinodontiformes</taxon>
        <taxon>Nothobranchiidae</taxon>
        <taxon>Nothobranchius</taxon>
    </lineage>
</organism>
<name>A0A1A8GJE1_9TELE</name>
<feature type="non-terminal residue" evidence="2">
    <location>
        <position position="67"/>
    </location>
</feature>
<reference evidence="2" key="2">
    <citation type="submission" date="2016-06" db="EMBL/GenBank/DDBJ databases">
        <title>The genome of a short-lived fish provides insights into sex chromosome evolution and the genetic control of aging.</title>
        <authorList>
            <person name="Reichwald K."/>
            <person name="Felder M."/>
            <person name="Petzold A."/>
            <person name="Koch P."/>
            <person name="Groth M."/>
            <person name="Platzer M."/>
        </authorList>
    </citation>
    <scope>NUCLEOTIDE SEQUENCE</scope>
    <source>
        <tissue evidence="2">Brain</tissue>
    </source>
</reference>
<evidence type="ECO:0000256" key="1">
    <source>
        <dbReference type="SAM" id="MobiDB-lite"/>
    </source>
</evidence>
<evidence type="ECO:0000313" key="2">
    <source>
        <dbReference type="EMBL" id="SBQ71920.1"/>
    </source>
</evidence>
<gene>
    <name evidence="2" type="primary">TIAM2</name>
</gene>
<feature type="region of interest" description="Disordered" evidence="1">
    <location>
        <begin position="38"/>
        <end position="67"/>
    </location>
</feature>
<reference evidence="2" key="1">
    <citation type="submission" date="2016-05" db="EMBL/GenBank/DDBJ databases">
        <authorList>
            <person name="Lavstsen T."/>
            <person name="Jespersen J.S."/>
        </authorList>
    </citation>
    <scope>NUCLEOTIDE SEQUENCE</scope>
    <source>
        <tissue evidence="2">Brain</tissue>
    </source>
</reference>
<feature type="region of interest" description="Disordered" evidence="1">
    <location>
        <begin position="1"/>
        <end position="26"/>
    </location>
</feature>
<dbReference type="AlphaFoldDB" id="A0A1A8GJE1"/>
<accession>A0A1A8GJE1</accession>
<proteinExistence type="predicted"/>
<sequence length="67" mass="7399">AGAVAPIRPFGRRWHRPGCPRTPQKGERLLSEQLVRRRLSVPGQQPDGSGELGDGHPLRQRLAARQA</sequence>
<dbReference type="EMBL" id="HAEC01003843">
    <property type="protein sequence ID" value="SBQ71920.1"/>
    <property type="molecule type" value="Transcribed_RNA"/>
</dbReference>